<dbReference type="Proteomes" id="UP001374535">
    <property type="component" value="Chromosome 5"/>
</dbReference>
<organism evidence="1 2">
    <name type="scientific">Vigna mungo</name>
    <name type="common">Black gram</name>
    <name type="synonym">Phaseolus mungo</name>
    <dbReference type="NCBI Taxonomy" id="3915"/>
    <lineage>
        <taxon>Eukaryota</taxon>
        <taxon>Viridiplantae</taxon>
        <taxon>Streptophyta</taxon>
        <taxon>Embryophyta</taxon>
        <taxon>Tracheophyta</taxon>
        <taxon>Spermatophyta</taxon>
        <taxon>Magnoliopsida</taxon>
        <taxon>eudicotyledons</taxon>
        <taxon>Gunneridae</taxon>
        <taxon>Pentapetalae</taxon>
        <taxon>rosids</taxon>
        <taxon>fabids</taxon>
        <taxon>Fabales</taxon>
        <taxon>Fabaceae</taxon>
        <taxon>Papilionoideae</taxon>
        <taxon>50 kb inversion clade</taxon>
        <taxon>NPAAA clade</taxon>
        <taxon>indigoferoid/millettioid clade</taxon>
        <taxon>Phaseoleae</taxon>
        <taxon>Vigna</taxon>
    </lineage>
</organism>
<dbReference type="EMBL" id="CP144696">
    <property type="protein sequence ID" value="WVZ13274.1"/>
    <property type="molecule type" value="Genomic_DNA"/>
</dbReference>
<gene>
    <name evidence="1" type="ORF">V8G54_017804</name>
</gene>
<reference evidence="1 2" key="1">
    <citation type="journal article" date="2023" name="Life. Sci Alliance">
        <title>Evolutionary insights into 3D genome organization and epigenetic landscape of Vigna mungo.</title>
        <authorList>
            <person name="Junaid A."/>
            <person name="Singh B."/>
            <person name="Bhatia S."/>
        </authorList>
    </citation>
    <scope>NUCLEOTIDE SEQUENCE [LARGE SCALE GENOMIC DNA]</scope>
    <source>
        <strain evidence="1">Urdbean</strain>
    </source>
</reference>
<dbReference type="AlphaFoldDB" id="A0AAQ3NMW3"/>
<proteinExistence type="predicted"/>
<accession>A0AAQ3NMW3</accession>
<protein>
    <submittedName>
        <fullName evidence="1">Uncharacterized protein</fullName>
    </submittedName>
</protein>
<sequence length="125" mass="14577">MLDLENGWKGSILMHQDGSLHEWQAGSMLRKNFSLLCFLDSREQIGLVNVVLLLTTQPHRRYNYNAPISTQPILIFSLHCLLLHSELNYINVNLIYESQKYLLQLYITNGKVHDHVDTHVNNKIY</sequence>
<evidence type="ECO:0000313" key="2">
    <source>
        <dbReference type="Proteomes" id="UP001374535"/>
    </source>
</evidence>
<name>A0AAQ3NMW3_VIGMU</name>
<keyword evidence="2" id="KW-1185">Reference proteome</keyword>
<evidence type="ECO:0000313" key="1">
    <source>
        <dbReference type="EMBL" id="WVZ13274.1"/>
    </source>
</evidence>